<dbReference type="InterPro" id="IPR000008">
    <property type="entry name" value="C2_dom"/>
</dbReference>
<dbReference type="PANTHER" id="PTHR10857">
    <property type="entry name" value="COPINE"/>
    <property type="match status" value="1"/>
</dbReference>
<dbReference type="InterPro" id="IPR035892">
    <property type="entry name" value="C2_domain_sf"/>
</dbReference>
<dbReference type="CDD" id="cd04048">
    <property type="entry name" value="C2A_Copine"/>
    <property type="match status" value="1"/>
</dbReference>
<dbReference type="InterPro" id="IPR045052">
    <property type="entry name" value="Copine"/>
</dbReference>
<keyword evidence="3" id="KW-1185">Reference proteome</keyword>
<dbReference type="Proteomes" id="UP001148018">
    <property type="component" value="Unassembled WGS sequence"/>
</dbReference>
<sequence>MEGDVMDKLEAMATVCDFDPITGSIPATKVEITVSCRNLLDRDTFSKSDPHNTLNPDFVRKYILDYFFEEKQNLRFDVYDIDSKSPDLAKHDFLGQVYCTLGEIVGSPASRLEKPLG</sequence>
<reference evidence="2" key="1">
    <citation type="submission" date="2022-07" db="EMBL/GenBank/DDBJ databases">
        <title>Chromosome-level genome of Muraenolepis orangiensis.</title>
        <authorList>
            <person name="Kim J."/>
        </authorList>
    </citation>
    <scope>NUCLEOTIDE SEQUENCE</scope>
    <source>
        <strain evidence="2">KU_S4_2022</strain>
        <tissue evidence="2">Muscle</tissue>
    </source>
</reference>
<dbReference type="OrthoDB" id="5855668at2759"/>
<feature type="domain" description="C2" evidence="1">
    <location>
        <begin position="1"/>
        <end position="116"/>
    </location>
</feature>
<dbReference type="GO" id="GO:0005544">
    <property type="term" value="F:calcium-dependent phospholipid binding"/>
    <property type="evidence" value="ECO:0007669"/>
    <property type="project" value="InterPro"/>
</dbReference>
<dbReference type="GO" id="GO:0005886">
    <property type="term" value="C:plasma membrane"/>
    <property type="evidence" value="ECO:0007669"/>
    <property type="project" value="TreeGrafter"/>
</dbReference>
<dbReference type="SUPFAM" id="SSF49562">
    <property type="entry name" value="C2 domain (Calcium/lipid-binding domain, CaLB)"/>
    <property type="match status" value="1"/>
</dbReference>
<proteinExistence type="predicted"/>
<evidence type="ECO:0000259" key="1">
    <source>
        <dbReference type="PROSITE" id="PS50004"/>
    </source>
</evidence>
<protein>
    <recommendedName>
        <fullName evidence="1">C2 domain-containing protein</fullName>
    </recommendedName>
</protein>
<comment type="caution">
    <text evidence="2">The sequence shown here is derived from an EMBL/GenBank/DDBJ whole genome shotgun (WGS) entry which is preliminary data.</text>
</comment>
<dbReference type="PANTHER" id="PTHR10857:SF51">
    <property type="entry name" value="COPINE-5"/>
    <property type="match status" value="1"/>
</dbReference>
<dbReference type="Gene3D" id="2.60.40.150">
    <property type="entry name" value="C2 domain"/>
    <property type="match status" value="1"/>
</dbReference>
<accession>A0A9Q0DDF5</accession>
<dbReference type="EMBL" id="JANIIK010000117">
    <property type="protein sequence ID" value="KAJ3586804.1"/>
    <property type="molecule type" value="Genomic_DNA"/>
</dbReference>
<dbReference type="GO" id="GO:0071277">
    <property type="term" value="P:cellular response to calcium ion"/>
    <property type="evidence" value="ECO:0007669"/>
    <property type="project" value="TreeGrafter"/>
</dbReference>
<organism evidence="2 3">
    <name type="scientific">Muraenolepis orangiensis</name>
    <name type="common">Patagonian moray cod</name>
    <dbReference type="NCBI Taxonomy" id="630683"/>
    <lineage>
        <taxon>Eukaryota</taxon>
        <taxon>Metazoa</taxon>
        <taxon>Chordata</taxon>
        <taxon>Craniata</taxon>
        <taxon>Vertebrata</taxon>
        <taxon>Euteleostomi</taxon>
        <taxon>Actinopterygii</taxon>
        <taxon>Neopterygii</taxon>
        <taxon>Teleostei</taxon>
        <taxon>Neoteleostei</taxon>
        <taxon>Acanthomorphata</taxon>
        <taxon>Zeiogadaria</taxon>
        <taxon>Gadariae</taxon>
        <taxon>Gadiformes</taxon>
        <taxon>Muraenolepidoidei</taxon>
        <taxon>Muraenolepididae</taxon>
        <taxon>Muraenolepis</taxon>
    </lineage>
</organism>
<evidence type="ECO:0000313" key="3">
    <source>
        <dbReference type="Proteomes" id="UP001148018"/>
    </source>
</evidence>
<dbReference type="AlphaFoldDB" id="A0A9Q0DDF5"/>
<evidence type="ECO:0000313" key="2">
    <source>
        <dbReference type="EMBL" id="KAJ3586804.1"/>
    </source>
</evidence>
<dbReference type="Pfam" id="PF00168">
    <property type="entry name" value="C2"/>
    <property type="match status" value="1"/>
</dbReference>
<gene>
    <name evidence="2" type="ORF">NHX12_013196</name>
</gene>
<dbReference type="PROSITE" id="PS50004">
    <property type="entry name" value="C2"/>
    <property type="match status" value="1"/>
</dbReference>
<name>A0A9Q0DDF5_9TELE</name>